<keyword evidence="4" id="KW-0812">Transmembrane</keyword>
<keyword evidence="4" id="KW-1133">Transmembrane helix</keyword>
<evidence type="ECO:0000256" key="2">
    <source>
        <dbReference type="ARBA" id="ARBA00022771"/>
    </source>
</evidence>
<name>A0ABP0TP55_9BRYO</name>
<keyword evidence="7" id="KW-1185">Reference proteome</keyword>
<dbReference type="SMART" id="SM00744">
    <property type="entry name" value="RINGv"/>
    <property type="match status" value="1"/>
</dbReference>
<dbReference type="PANTHER" id="PTHR46214:SF16">
    <property type="entry name" value="OS10G0481450 PROTEIN"/>
    <property type="match status" value="1"/>
</dbReference>
<keyword evidence="1" id="KW-0479">Metal-binding</keyword>
<dbReference type="InterPro" id="IPR013083">
    <property type="entry name" value="Znf_RING/FYVE/PHD"/>
</dbReference>
<dbReference type="Gene3D" id="3.30.40.10">
    <property type="entry name" value="Zinc/RING finger domain, C3HC4 (zinc finger)"/>
    <property type="match status" value="1"/>
</dbReference>
<keyword evidence="3" id="KW-0862">Zinc</keyword>
<keyword evidence="2" id="KW-0863">Zinc-finger</keyword>
<dbReference type="Pfam" id="PF12906">
    <property type="entry name" value="RINGv"/>
    <property type="match status" value="1"/>
</dbReference>
<sequence>MLRRFNSLMKIPKVPHEPIEQVHLRPALSVDSASIRPPMSSYGVALEPLHLPQAWVCGGEEEDGQASVVNQTAQQGGHLQETKLPITQVNEEGTWKDVLQYRKLGSHDAGNFSEQLSPANKLGYENGHDPNDASFGRFGHVDPSISELEHRVVGDSGETMQLESQSGKEFAFPVVPLLNGTSTGIEQETSDTISPIGVQGGERGFTTIDISDLEPGKAVDLAHIPNGYTGGVGGPNRTISTFSTDSMTECCRICQQHTEEQLIELGCFCRGELAKAHRSCIEQWFSNKGTNKCEVCQHIATNISPPLTQGMPHFWVWRVGGPYAMGTVEVPQGGARRVRFHPLWAALLILMAGLLFDVLISVFLGASALPINIIIGVLVVLGLGTAARLILECWHERAVRRNIQQMENMPMFGGPYTINQSTQVQTPTSSPSPTTAVPPSIPQDLAAIV</sequence>
<evidence type="ECO:0000313" key="6">
    <source>
        <dbReference type="EMBL" id="CAK9201550.1"/>
    </source>
</evidence>
<dbReference type="InterPro" id="IPR011016">
    <property type="entry name" value="Znf_RING-CH"/>
</dbReference>
<protein>
    <recommendedName>
        <fullName evidence="5">RING-CH-type domain-containing protein</fullName>
    </recommendedName>
</protein>
<accession>A0ABP0TP55</accession>
<dbReference type="EMBL" id="OZ019905">
    <property type="protein sequence ID" value="CAK9201550.1"/>
    <property type="molecule type" value="Genomic_DNA"/>
</dbReference>
<reference evidence="6" key="1">
    <citation type="submission" date="2024-02" db="EMBL/GenBank/DDBJ databases">
        <authorList>
            <consortium name="ELIXIR-Norway"/>
            <consortium name="Elixir Norway"/>
        </authorList>
    </citation>
    <scope>NUCLEOTIDE SEQUENCE</scope>
</reference>
<feature type="transmembrane region" description="Helical" evidence="4">
    <location>
        <begin position="371"/>
        <end position="391"/>
    </location>
</feature>
<evidence type="ECO:0000256" key="1">
    <source>
        <dbReference type="ARBA" id="ARBA00022723"/>
    </source>
</evidence>
<dbReference type="Proteomes" id="UP001497512">
    <property type="component" value="Chromosome 13"/>
</dbReference>
<evidence type="ECO:0000259" key="5">
    <source>
        <dbReference type="PROSITE" id="PS51292"/>
    </source>
</evidence>
<keyword evidence="4" id="KW-0472">Membrane</keyword>
<organism evidence="6 7">
    <name type="scientific">Sphagnum troendelagicum</name>
    <dbReference type="NCBI Taxonomy" id="128251"/>
    <lineage>
        <taxon>Eukaryota</taxon>
        <taxon>Viridiplantae</taxon>
        <taxon>Streptophyta</taxon>
        <taxon>Embryophyta</taxon>
        <taxon>Bryophyta</taxon>
        <taxon>Sphagnophytina</taxon>
        <taxon>Sphagnopsida</taxon>
        <taxon>Sphagnales</taxon>
        <taxon>Sphagnaceae</taxon>
        <taxon>Sphagnum</taxon>
    </lineage>
</organism>
<feature type="domain" description="RING-CH-type" evidence="5">
    <location>
        <begin position="243"/>
        <end position="303"/>
    </location>
</feature>
<evidence type="ECO:0000256" key="4">
    <source>
        <dbReference type="SAM" id="Phobius"/>
    </source>
</evidence>
<feature type="transmembrane region" description="Helical" evidence="4">
    <location>
        <begin position="343"/>
        <end position="365"/>
    </location>
</feature>
<gene>
    <name evidence="6" type="ORF">CSSPTR1EN2_LOCUS5963</name>
</gene>
<dbReference type="SUPFAM" id="SSF57850">
    <property type="entry name" value="RING/U-box"/>
    <property type="match status" value="1"/>
</dbReference>
<dbReference type="PROSITE" id="PS51292">
    <property type="entry name" value="ZF_RING_CH"/>
    <property type="match status" value="1"/>
</dbReference>
<proteinExistence type="predicted"/>
<evidence type="ECO:0000256" key="3">
    <source>
        <dbReference type="ARBA" id="ARBA00022833"/>
    </source>
</evidence>
<evidence type="ECO:0000313" key="7">
    <source>
        <dbReference type="Proteomes" id="UP001497512"/>
    </source>
</evidence>
<dbReference type="PANTHER" id="PTHR46214">
    <property type="entry name" value="ZINC FINGER, RING-CH-TYPE"/>
    <property type="match status" value="1"/>
</dbReference>